<keyword evidence="8" id="KW-1185">Reference proteome</keyword>
<feature type="region of interest" description="Disordered" evidence="5">
    <location>
        <begin position="187"/>
        <end position="244"/>
    </location>
</feature>
<organism evidence="7 8">
    <name type="scientific">Olpidium bornovanus</name>
    <dbReference type="NCBI Taxonomy" id="278681"/>
    <lineage>
        <taxon>Eukaryota</taxon>
        <taxon>Fungi</taxon>
        <taxon>Fungi incertae sedis</taxon>
        <taxon>Olpidiomycota</taxon>
        <taxon>Olpidiomycotina</taxon>
        <taxon>Olpidiomycetes</taxon>
        <taxon>Olpidiales</taxon>
        <taxon>Olpidiaceae</taxon>
        <taxon>Olpidium</taxon>
    </lineage>
</organism>
<keyword evidence="4 6" id="KW-0472">Membrane</keyword>
<feature type="region of interest" description="Disordered" evidence="5">
    <location>
        <begin position="277"/>
        <end position="320"/>
    </location>
</feature>
<evidence type="ECO:0000313" key="7">
    <source>
        <dbReference type="EMBL" id="KAG5456353.1"/>
    </source>
</evidence>
<evidence type="ECO:0000256" key="6">
    <source>
        <dbReference type="SAM" id="Phobius"/>
    </source>
</evidence>
<protein>
    <submittedName>
        <fullName evidence="7">Magnesium transporter NIPA-domain-containing protein</fullName>
    </submittedName>
</protein>
<comment type="caution">
    <text evidence="7">The sequence shown here is derived from an EMBL/GenBank/DDBJ whole genome shotgun (WGS) entry which is preliminary data.</text>
</comment>
<accession>A0A8H8DFG4</accession>
<dbReference type="InterPro" id="IPR008521">
    <property type="entry name" value="Mg_trans_NIPA"/>
</dbReference>
<dbReference type="EMBL" id="JAEFCI010011886">
    <property type="protein sequence ID" value="KAG5456353.1"/>
    <property type="molecule type" value="Genomic_DNA"/>
</dbReference>
<proteinExistence type="predicted"/>
<dbReference type="Proteomes" id="UP000673691">
    <property type="component" value="Unassembled WGS sequence"/>
</dbReference>
<dbReference type="Pfam" id="PF05653">
    <property type="entry name" value="Mg_trans_NIPA"/>
    <property type="match status" value="1"/>
</dbReference>
<evidence type="ECO:0000256" key="3">
    <source>
        <dbReference type="ARBA" id="ARBA00022989"/>
    </source>
</evidence>
<sequence length="320" mass="34111">MMRYIGICSLTGSLSIVATQGVGPAVVLSISDPQRTQINHWFFWFVLAFMAATLVTELVYLNRALGKFNAAIVTPVYYVTFTTATIASTSIFARGYDAPAASVATGLLGFFVICSGVYLLQVSKREQDSRAALAETDQAAVTLSASELRANPLKMIQDVVSEISLRPETLDAAAAAAAAAAAREAEADGSTRRLFPSPFRRQGSRRGGGTAGRCHPGPPEQVRPALSSAPLAEGPPDELAVGPDGAAHLSLTEFGRTIRLKRAVNLRTAEHANIIIAPPREVVAPHPPPPPPAEDRNEARRRSSSSEEDDLDIDVHLLPH</sequence>
<keyword evidence="2 6" id="KW-0812">Transmembrane</keyword>
<feature type="transmembrane region" description="Helical" evidence="6">
    <location>
        <begin position="68"/>
        <end position="93"/>
    </location>
</feature>
<evidence type="ECO:0000256" key="2">
    <source>
        <dbReference type="ARBA" id="ARBA00022692"/>
    </source>
</evidence>
<feature type="transmembrane region" description="Helical" evidence="6">
    <location>
        <begin position="41"/>
        <end position="61"/>
    </location>
</feature>
<comment type="subcellular location">
    <subcellularLocation>
        <location evidence="1">Membrane</location>
        <topology evidence="1">Multi-pass membrane protein</topology>
    </subcellularLocation>
</comment>
<dbReference type="PANTHER" id="PTHR12570">
    <property type="match status" value="1"/>
</dbReference>
<name>A0A8H8DFG4_9FUNG</name>
<reference evidence="7 8" key="1">
    <citation type="journal article" name="Sci. Rep.">
        <title>Genome-scale phylogenetic analyses confirm Olpidium as the closest living zoosporic fungus to the non-flagellated, terrestrial fungi.</title>
        <authorList>
            <person name="Chang Y."/>
            <person name="Rochon D."/>
            <person name="Sekimoto S."/>
            <person name="Wang Y."/>
            <person name="Chovatia M."/>
            <person name="Sandor L."/>
            <person name="Salamov A."/>
            <person name="Grigoriev I.V."/>
            <person name="Stajich J.E."/>
            <person name="Spatafora J.W."/>
        </authorList>
    </citation>
    <scope>NUCLEOTIDE SEQUENCE [LARGE SCALE GENOMIC DNA]</scope>
    <source>
        <strain evidence="7">S191</strain>
    </source>
</reference>
<evidence type="ECO:0000256" key="1">
    <source>
        <dbReference type="ARBA" id="ARBA00004141"/>
    </source>
</evidence>
<feature type="transmembrane region" description="Helical" evidence="6">
    <location>
        <begin position="99"/>
        <end position="120"/>
    </location>
</feature>
<feature type="compositionally biased region" description="Basic and acidic residues" evidence="5">
    <location>
        <begin position="293"/>
        <end position="305"/>
    </location>
</feature>
<keyword evidence="3 6" id="KW-1133">Transmembrane helix</keyword>
<dbReference type="AlphaFoldDB" id="A0A8H8DFG4"/>
<evidence type="ECO:0000256" key="5">
    <source>
        <dbReference type="SAM" id="MobiDB-lite"/>
    </source>
</evidence>
<dbReference type="OrthoDB" id="6428174at2759"/>
<dbReference type="GO" id="GO:0015095">
    <property type="term" value="F:magnesium ion transmembrane transporter activity"/>
    <property type="evidence" value="ECO:0007669"/>
    <property type="project" value="InterPro"/>
</dbReference>
<evidence type="ECO:0000256" key="4">
    <source>
        <dbReference type="ARBA" id="ARBA00023136"/>
    </source>
</evidence>
<gene>
    <name evidence="7" type="ORF">BJ554DRAFT_3932</name>
</gene>
<evidence type="ECO:0000313" key="8">
    <source>
        <dbReference type="Proteomes" id="UP000673691"/>
    </source>
</evidence>
<dbReference type="GO" id="GO:0016020">
    <property type="term" value="C:membrane"/>
    <property type="evidence" value="ECO:0007669"/>
    <property type="project" value="UniProtKB-SubCell"/>
</dbReference>
<dbReference type="PANTHER" id="PTHR12570:SF92">
    <property type="entry name" value="SPICHTHYIN, ISOFORM B"/>
    <property type="match status" value="1"/>
</dbReference>